<evidence type="ECO:0000313" key="2">
    <source>
        <dbReference type="Proteomes" id="UP001162480"/>
    </source>
</evidence>
<accession>A0AA36AZ72</accession>
<keyword evidence="2" id="KW-1185">Reference proteome</keyword>
<gene>
    <name evidence="1" type="ORF">OCTVUL_1B011341</name>
</gene>
<protein>
    <submittedName>
        <fullName evidence="1">Uncharacterized protein</fullName>
    </submittedName>
</protein>
<evidence type="ECO:0000313" key="1">
    <source>
        <dbReference type="EMBL" id="CAI9724704.1"/>
    </source>
</evidence>
<sequence length="90" mass="10286">MQVKSAEITSSKPFTINAVDFGIDERFAIECFRFGSQRNVQKIVIVAKMIYSRRLIEFEKCAESDNNTDCKAHFHLFYTMNCGVAPSIIN</sequence>
<dbReference type="EMBL" id="OX597819">
    <property type="protein sequence ID" value="CAI9724704.1"/>
    <property type="molecule type" value="Genomic_DNA"/>
</dbReference>
<dbReference type="AlphaFoldDB" id="A0AA36AZ72"/>
<dbReference type="Proteomes" id="UP001162480">
    <property type="component" value="Chromosome 6"/>
</dbReference>
<name>A0AA36AZ72_OCTVU</name>
<reference evidence="1" key="1">
    <citation type="submission" date="2023-08" db="EMBL/GenBank/DDBJ databases">
        <authorList>
            <person name="Alioto T."/>
            <person name="Alioto T."/>
            <person name="Gomez Garrido J."/>
        </authorList>
    </citation>
    <scope>NUCLEOTIDE SEQUENCE</scope>
</reference>
<organism evidence="1 2">
    <name type="scientific">Octopus vulgaris</name>
    <name type="common">Common octopus</name>
    <dbReference type="NCBI Taxonomy" id="6645"/>
    <lineage>
        <taxon>Eukaryota</taxon>
        <taxon>Metazoa</taxon>
        <taxon>Spiralia</taxon>
        <taxon>Lophotrochozoa</taxon>
        <taxon>Mollusca</taxon>
        <taxon>Cephalopoda</taxon>
        <taxon>Coleoidea</taxon>
        <taxon>Octopodiformes</taxon>
        <taxon>Octopoda</taxon>
        <taxon>Incirrata</taxon>
        <taxon>Octopodidae</taxon>
        <taxon>Octopus</taxon>
    </lineage>
</organism>
<proteinExistence type="predicted"/>